<dbReference type="Proteomes" id="UP001163321">
    <property type="component" value="Chromosome 2"/>
</dbReference>
<protein>
    <submittedName>
        <fullName evidence="1">Uncharacterized protein</fullName>
    </submittedName>
</protein>
<comment type="caution">
    <text evidence="1">The sequence shown here is derived from an EMBL/GenBank/DDBJ whole genome shotgun (WGS) entry which is preliminary data.</text>
</comment>
<sequence>MKEKIVPETQQLCPSKHESGQRAHHLVEKWLLSSGSPLSIHCDKTFQQLWKHAVPTAITLPTAVDFSHYLQEEFAHFTTFEESYLAAESKAAMGKAFLNLYPTDAQEATSGGPSNQQKAFFSVAIGFLDSQWRRVDLVLVTKIVPLEANQPETHLVTQSLFETYNLPSIVNHARFQSVIRDPLRLNLAAWEETTHIRDEDEDLLTSRLRHCVVEALGIRPGCSFHAETSLCRIFHLLEKLVQYFEVPDRAHALAALNATDCTPGSIESAPLSTSTSIGAILNLLKQFVCAFLHTVEAILNHLGQFHLDERRVLPAGTVASSFAMLFRRLLSVTINSLSFKCYALDDATTTSECSKVSVRRKAKSVDSFTSSGRHFLVQLRQLISLKFPSPPSTSAIDDEIKAMLLDPRISAKAADLVTDTQDFRRATEALRQEHRLVFELLGATPGAACLIVEEEVEEEDDDEDFRALLMVDGPQNQLSGTSCSTNTRKTSALASDEASAWRDWQQV</sequence>
<reference evidence="1 2" key="1">
    <citation type="journal article" date="2022" name="bioRxiv">
        <title>The genome of the oomycete Peronosclerospora sorghi, a cosmopolitan pathogen of maize and sorghum, is inflated with dispersed pseudogenes.</title>
        <authorList>
            <person name="Fletcher K."/>
            <person name="Martin F."/>
            <person name="Isakeit T."/>
            <person name="Cavanaugh K."/>
            <person name="Magill C."/>
            <person name="Michelmore R."/>
        </authorList>
    </citation>
    <scope>NUCLEOTIDE SEQUENCE [LARGE SCALE GENOMIC DNA]</scope>
    <source>
        <strain evidence="1">P6</strain>
    </source>
</reference>
<evidence type="ECO:0000313" key="2">
    <source>
        <dbReference type="Proteomes" id="UP001163321"/>
    </source>
</evidence>
<dbReference type="EMBL" id="CM047581">
    <property type="protein sequence ID" value="KAI9916890.1"/>
    <property type="molecule type" value="Genomic_DNA"/>
</dbReference>
<keyword evidence="2" id="KW-1185">Reference proteome</keyword>
<accession>A0ACC0WE14</accession>
<organism evidence="1 2">
    <name type="scientific">Peronosclerospora sorghi</name>
    <dbReference type="NCBI Taxonomy" id="230839"/>
    <lineage>
        <taxon>Eukaryota</taxon>
        <taxon>Sar</taxon>
        <taxon>Stramenopiles</taxon>
        <taxon>Oomycota</taxon>
        <taxon>Peronosporomycetes</taxon>
        <taxon>Peronosporales</taxon>
        <taxon>Peronosporaceae</taxon>
        <taxon>Peronosclerospora</taxon>
    </lineage>
</organism>
<proteinExistence type="predicted"/>
<gene>
    <name evidence="1" type="ORF">PsorP6_017804</name>
</gene>
<name>A0ACC0WE14_9STRA</name>
<evidence type="ECO:0000313" key="1">
    <source>
        <dbReference type="EMBL" id="KAI9916890.1"/>
    </source>
</evidence>